<comment type="caution">
    <text evidence="1">The sequence shown here is derived from an EMBL/GenBank/DDBJ whole genome shotgun (WGS) entry which is preliminary data.</text>
</comment>
<evidence type="ECO:0000313" key="2">
    <source>
        <dbReference type="Proteomes" id="UP000663845"/>
    </source>
</evidence>
<gene>
    <name evidence="1" type="ORF">JYZ213_LOCUS10395</name>
</gene>
<accession>A0A813ZC59</accession>
<dbReference type="AlphaFoldDB" id="A0A813ZC59"/>
<evidence type="ECO:0000313" key="1">
    <source>
        <dbReference type="EMBL" id="CAF0898026.1"/>
    </source>
</evidence>
<reference evidence="1" key="1">
    <citation type="submission" date="2021-02" db="EMBL/GenBank/DDBJ databases">
        <authorList>
            <person name="Nowell W R."/>
        </authorList>
    </citation>
    <scope>NUCLEOTIDE SEQUENCE</scope>
</reference>
<dbReference type="Proteomes" id="UP000663845">
    <property type="component" value="Unassembled WGS sequence"/>
</dbReference>
<dbReference type="EMBL" id="CAJNOG010000075">
    <property type="protein sequence ID" value="CAF0898026.1"/>
    <property type="molecule type" value="Genomic_DNA"/>
</dbReference>
<protein>
    <submittedName>
        <fullName evidence="1">Uncharacterized protein</fullName>
    </submittedName>
</protein>
<name>A0A813ZC59_9BILA</name>
<sequence>MQGSHLCDTNGCVLKAHIVIESMEVIQSQRDCGGIMLSIIPASTTSPPQIGNATPCRHGINYKNSNEDDFLYSCRKVQCIFLDKLSVAFLNKHE</sequence>
<proteinExistence type="predicted"/>
<organism evidence="1 2">
    <name type="scientific">Adineta steineri</name>
    <dbReference type="NCBI Taxonomy" id="433720"/>
    <lineage>
        <taxon>Eukaryota</taxon>
        <taxon>Metazoa</taxon>
        <taxon>Spiralia</taxon>
        <taxon>Gnathifera</taxon>
        <taxon>Rotifera</taxon>
        <taxon>Eurotatoria</taxon>
        <taxon>Bdelloidea</taxon>
        <taxon>Adinetida</taxon>
        <taxon>Adinetidae</taxon>
        <taxon>Adineta</taxon>
    </lineage>
</organism>